<evidence type="ECO:0000259" key="1">
    <source>
        <dbReference type="Pfam" id="PF13614"/>
    </source>
</evidence>
<evidence type="ECO:0000313" key="3">
    <source>
        <dbReference type="Proteomes" id="UP000273807"/>
    </source>
</evidence>
<dbReference type="OrthoDB" id="128708at2"/>
<evidence type="ECO:0000313" key="2">
    <source>
        <dbReference type="EMBL" id="RNL59195.1"/>
    </source>
</evidence>
<proteinExistence type="predicted"/>
<dbReference type="EMBL" id="RBED01000045">
    <property type="protein sequence ID" value="RNL59195.1"/>
    <property type="molecule type" value="Genomic_DNA"/>
</dbReference>
<dbReference type="Proteomes" id="UP000273807">
    <property type="component" value="Unassembled WGS sequence"/>
</dbReference>
<keyword evidence="3" id="KW-1185">Reference proteome</keyword>
<comment type="caution">
    <text evidence="2">The sequence shown here is derived from an EMBL/GenBank/DDBJ whole genome shotgun (WGS) entry which is preliminary data.</text>
</comment>
<gene>
    <name evidence="2" type="ORF">D7003_02750</name>
</gene>
<dbReference type="InterPro" id="IPR027417">
    <property type="entry name" value="P-loop_NTPase"/>
</dbReference>
<sequence length="304" mass="31382">MKLDLDRGALSRVIAVINGKGGVFKTSLVANVGGLLAEGGSRVLLVDLDPQGNLAEDLGYAEQGDGGRSLAASLCFGGEPDLLPGVRPNLDVIAGGPHLDDAAAFLGAKAQKDRDAAQLALAKLLAGVAGEYDLVLLDCPPGNEPLQAAAVAAARYALVPLKTDMSSRKGVAAVAARMDSVVGLNPALDLLGVVLVGTGTNSKQVHKVTRDHLIADFGTDGVLFPMSIRHAEATAQACRERGLLAHELERELSKGPKWWEVLRGEAKAGPAGPKSASSVAEDLHAVAMEVTRRVAVAESQEVSA</sequence>
<protein>
    <submittedName>
        <fullName evidence="2">ParA family protein</fullName>
    </submittedName>
</protein>
<dbReference type="Gene3D" id="3.40.50.300">
    <property type="entry name" value="P-loop containing nucleotide triphosphate hydrolases"/>
    <property type="match status" value="1"/>
</dbReference>
<dbReference type="Pfam" id="PF13614">
    <property type="entry name" value="AAA_31"/>
    <property type="match status" value="1"/>
</dbReference>
<dbReference type="PANTHER" id="PTHR13696">
    <property type="entry name" value="P-LOOP CONTAINING NUCLEOSIDE TRIPHOSPHATE HYDROLASE"/>
    <property type="match status" value="1"/>
</dbReference>
<dbReference type="CDD" id="cd02042">
    <property type="entry name" value="ParAB_family"/>
    <property type="match status" value="1"/>
</dbReference>
<dbReference type="InterPro" id="IPR050678">
    <property type="entry name" value="DNA_Partitioning_ATPase"/>
</dbReference>
<dbReference type="SUPFAM" id="SSF52540">
    <property type="entry name" value="P-loop containing nucleoside triphosphate hydrolases"/>
    <property type="match status" value="1"/>
</dbReference>
<feature type="domain" description="AAA" evidence="1">
    <location>
        <begin position="12"/>
        <end position="182"/>
    </location>
</feature>
<dbReference type="InterPro" id="IPR025669">
    <property type="entry name" value="AAA_dom"/>
</dbReference>
<dbReference type="PANTHER" id="PTHR13696:SF99">
    <property type="entry name" value="COBYRINIC ACID AC-DIAMIDE SYNTHASE"/>
    <property type="match status" value="1"/>
</dbReference>
<dbReference type="RefSeq" id="WP_123253965.1">
    <property type="nucleotide sequence ID" value="NZ_RBED01000045.1"/>
</dbReference>
<dbReference type="AlphaFoldDB" id="A0A3N0C7P7"/>
<name>A0A3N0C7P7_9MICC</name>
<accession>A0A3N0C7P7</accession>
<organism evidence="2 3">
    <name type="scientific">Arthrobacter oryzae</name>
    <dbReference type="NCBI Taxonomy" id="409290"/>
    <lineage>
        <taxon>Bacteria</taxon>
        <taxon>Bacillati</taxon>
        <taxon>Actinomycetota</taxon>
        <taxon>Actinomycetes</taxon>
        <taxon>Micrococcales</taxon>
        <taxon>Micrococcaceae</taxon>
        <taxon>Arthrobacter</taxon>
    </lineage>
</organism>
<reference evidence="2 3" key="1">
    <citation type="submission" date="2018-10" db="EMBL/GenBank/DDBJ databases">
        <title>Genome sequencing of Arthrobacter oryzae TNB02.</title>
        <authorList>
            <person name="Cho Y.-J."/>
            <person name="Cho A."/>
            <person name="Kim O.-S."/>
        </authorList>
    </citation>
    <scope>NUCLEOTIDE SEQUENCE [LARGE SCALE GENOMIC DNA]</scope>
    <source>
        <strain evidence="2 3">TNB02</strain>
    </source>
</reference>